<comment type="caution">
    <text evidence="1">The sequence shown here is derived from an EMBL/GenBank/DDBJ whole genome shotgun (WGS) entry which is preliminary data.</text>
</comment>
<name>A0A395WAB8_9FIRM</name>
<dbReference type="EMBL" id="QRYQ01000001">
    <property type="protein sequence ID" value="RGU94108.1"/>
    <property type="molecule type" value="Genomic_DNA"/>
</dbReference>
<dbReference type="SUPFAM" id="SSF53474">
    <property type="entry name" value="alpha/beta-Hydrolases"/>
    <property type="match status" value="1"/>
</dbReference>
<organism evidence="1 2">
    <name type="scientific">Holdemanella biformis</name>
    <dbReference type="NCBI Taxonomy" id="1735"/>
    <lineage>
        <taxon>Bacteria</taxon>
        <taxon>Bacillati</taxon>
        <taxon>Bacillota</taxon>
        <taxon>Erysipelotrichia</taxon>
        <taxon>Erysipelotrichales</taxon>
        <taxon>Erysipelotrichaceae</taxon>
        <taxon>Holdemanella</taxon>
    </lineage>
</organism>
<protein>
    <recommendedName>
        <fullName evidence="3">Peptidase S10</fullName>
    </recommendedName>
</protein>
<reference evidence="1 2" key="1">
    <citation type="submission" date="2018-08" db="EMBL/GenBank/DDBJ databases">
        <title>A genome reference for cultivated species of the human gut microbiota.</title>
        <authorList>
            <person name="Zou Y."/>
            <person name="Xue W."/>
            <person name="Luo G."/>
        </authorList>
    </citation>
    <scope>NUCLEOTIDE SEQUENCE [LARGE SCALE GENOMIC DNA]</scope>
    <source>
        <strain evidence="1 2">AF15-20</strain>
    </source>
</reference>
<dbReference type="GO" id="GO:0004185">
    <property type="term" value="F:serine-type carboxypeptidase activity"/>
    <property type="evidence" value="ECO:0007669"/>
    <property type="project" value="InterPro"/>
</dbReference>
<dbReference type="InterPro" id="IPR029058">
    <property type="entry name" value="AB_hydrolase_fold"/>
</dbReference>
<dbReference type="Gene3D" id="3.40.50.1820">
    <property type="entry name" value="alpha/beta hydrolase"/>
    <property type="match status" value="1"/>
</dbReference>
<evidence type="ECO:0000313" key="1">
    <source>
        <dbReference type="EMBL" id="RGU94108.1"/>
    </source>
</evidence>
<dbReference type="AlphaFoldDB" id="A0A395WAB8"/>
<dbReference type="Proteomes" id="UP000265489">
    <property type="component" value="Unassembled WGS sequence"/>
</dbReference>
<dbReference type="InterPro" id="IPR001563">
    <property type="entry name" value="Peptidase_S10"/>
</dbReference>
<dbReference type="Pfam" id="PF00450">
    <property type="entry name" value="Peptidase_S10"/>
    <property type="match status" value="1"/>
</dbReference>
<evidence type="ECO:0000313" key="2">
    <source>
        <dbReference type="Proteomes" id="UP000265489"/>
    </source>
</evidence>
<dbReference type="GO" id="GO:0006508">
    <property type="term" value="P:proteolysis"/>
    <property type="evidence" value="ECO:0007669"/>
    <property type="project" value="InterPro"/>
</dbReference>
<gene>
    <name evidence="1" type="ORF">DWW32_00920</name>
</gene>
<accession>A0A395WAB8</accession>
<sequence length="466" mass="52487">MRIQENLEKSKYEADGSLQIQGTTIPYHTICEDNFFVDEENNPVASIFSYAYFRSDIQDNSKRPILFIYNGGPGCASLWLHMGLFGPRIVKLDDELNLPTVPPFELEDNPHCLLDLCDLVFIDPVGTGLGRLIQEKARKEFYETHGDVRSVSKFIEQFLARYNRRNSPVLLAGESYGTTRSALLAGELMGAGPEKADTMGISVSGIFLLGSYFIEKLPVEASATDLITMAATNYFHNPKDNISQKDFIDEAFTFASTEYVTALFLGDACPNKEEIADKLAYYSGIDQTYWLRHHLHMDMQKGFAHKLLEDKGLALGFYDGRYTWNDDPEIMEANVIADDPAMGQYTPAFQTAYGLMRQELNITSDRISKGLVFDVNMTWNREFKTSPAQSLAGCMRRNKQMKIFFASGLYDLCTTAGNARYLATHSNLDPNRVTIGEYPSGHMAYLGKESFDLLAKDMRAFFESCI</sequence>
<proteinExistence type="predicted"/>
<dbReference type="RefSeq" id="WP_118324361.1">
    <property type="nucleotide sequence ID" value="NZ_JADMVO010000007.1"/>
</dbReference>
<dbReference type="GeneID" id="66579190"/>
<evidence type="ECO:0008006" key="3">
    <source>
        <dbReference type="Google" id="ProtNLM"/>
    </source>
</evidence>